<feature type="region of interest" description="Disordered" evidence="2">
    <location>
        <begin position="254"/>
        <end position="301"/>
    </location>
</feature>
<keyword evidence="4" id="KW-1185">Reference proteome</keyword>
<dbReference type="GO" id="GO:0008270">
    <property type="term" value="F:zinc ion binding"/>
    <property type="evidence" value="ECO:0007669"/>
    <property type="project" value="UniProtKB-KW"/>
</dbReference>
<dbReference type="AlphaFoldDB" id="A0A914E3S7"/>
<keyword evidence="1" id="KW-0479">Metal-binding</keyword>
<feature type="compositionally biased region" description="Basic and acidic residues" evidence="2">
    <location>
        <begin position="268"/>
        <end position="277"/>
    </location>
</feature>
<organism evidence="4 5">
    <name type="scientific">Acrobeloides nanus</name>
    <dbReference type="NCBI Taxonomy" id="290746"/>
    <lineage>
        <taxon>Eukaryota</taxon>
        <taxon>Metazoa</taxon>
        <taxon>Ecdysozoa</taxon>
        <taxon>Nematoda</taxon>
        <taxon>Chromadorea</taxon>
        <taxon>Rhabditida</taxon>
        <taxon>Tylenchina</taxon>
        <taxon>Cephalobomorpha</taxon>
        <taxon>Cephaloboidea</taxon>
        <taxon>Cephalobidae</taxon>
        <taxon>Acrobeloides</taxon>
    </lineage>
</organism>
<feature type="compositionally biased region" description="Acidic residues" evidence="2">
    <location>
        <begin position="257"/>
        <end position="266"/>
    </location>
</feature>
<sequence length="301" mass="35110">MSKLEVQANSPPAQVSPKVQAKIDPPTPFDPSIDDFEIWLKRFQTYLRITEPELAVTSEQNQLERKRDLLCGLLSRHVYTSVRNHCLPKEVESLPYRDLVDQIKDLYVKPVSEFTEMFSFFQLCQQNLSAQEFADLIREKASRCEFGAFYEKACSVAFTMGLNDQRMKVKLLQLEKSTSEKITLQICLNQVLSHEIVQREAQRVSRTFRTEDLNVLTENKECKNCGFEHKRSCPAKNAECRICSKIGHFARKCPEARDEETDDSETEGNLKDKRKESQQSIQTRDRYLRKKKFEEPVHQIY</sequence>
<reference evidence="5" key="1">
    <citation type="submission" date="2022-11" db="UniProtKB">
        <authorList>
            <consortium name="WormBaseParasite"/>
        </authorList>
    </citation>
    <scope>IDENTIFICATION</scope>
</reference>
<evidence type="ECO:0000313" key="4">
    <source>
        <dbReference type="Proteomes" id="UP000887540"/>
    </source>
</evidence>
<dbReference type="SMART" id="SM00343">
    <property type="entry name" value="ZnF_C2HC"/>
    <property type="match status" value="1"/>
</dbReference>
<dbReference type="InterPro" id="IPR036875">
    <property type="entry name" value="Znf_CCHC_sf"/>
</dbReference>
<dbReference type="GO" id="GO:0019899">
    <property type="term" value="F:enzyme binding"/>
    <property type="evidence" value="ECO:0007669"/>
    <property type="project" value="UniProtKB-ARBA"/>
</dbReference>
<dbReference type="GO" id="GO:0003676">
    <property type="term" value="F:nucleic acid binding"/>
    <property type="evidence" value="ECO:0007669"/>
    <property type="project" value="InterPro"/>
</dbReference>
<proteinExistence type="predicted"/>
<protein>
    <submittedName>
        <fullName evidence="5">CCHC-type domain-containing protein</fullName>
    </submittedName>
</protein>
<dbReference type="Gene3D" id="4.10.60.10">
    <property type="entry name" value="Zinc finger, CCHC-type"/>
    <property type="match status" value="1"/>
</dbReference>
<dbReference type="PROSITE" id="PS50158">
    <property type="entry name" value="ZF_CCHC"/>
    <property type="match status" value="1"/>
</dbReference>
<feature type="compositionally biased region" description="Basic and acidic residues" evidence="2">
    <location>
        <begin position="292"/>
        <end position="301"/>
    </location>
</feature>
<keyword evidence="1" id="KW-0863">Zinc-finger</keyword>
<dbReference type="WBParaSite" id="ACRNAN_scaffold5354.g20110.t1">
    <property type="protein sequence ID" value="ACRNAN_scaffold5354.g20110.t1"/>
    <property type="gene ID" value="ACRNAN_scaffold5354.g20110"/>
</dbReference>
<evidence type="ECO:0000256" key="1">
    <source>
        <dbReference type="PROSITE-ProRule" id="PRU00047"/>
    </source>
</evidence>
<dbReference type="SUPFAM" id="SSF57756">
    <property type="entry name" value="Retrovirus zinc finger-like domains"/>
    <property type="match status" value="1"/>
</dbReference>
<feature type="region of interest" description="Disordered" evidence="2">
    <location>
        <begin position="1"/>
        <end position="26"/>
    </location>
</feature>
<accession>A0A914E3S7</accession>
<keyword evidence="1" id="KW-0862">Zinc</keyword>
<dbReference type="InterPro" id="IPR001878">
    <property type="entry name" value="Znf_CCHC"/>
</dbReference>
<evidence type="ECO:0000313" key="5">
    <source>
        <dbReference type="WBParaSite" id="ACRNAN_scaffold5354.g20110.t1"/>
    </source>
</evidence>
<evidence type="ECO:0000259" key="3">
    <source>
        <dbReference type="PROSITE" id="PS50158"/>
    </source>
</evidence>
<evidence type="ECO:0000256" key="2">
    <source>
        <dbReference type="SAM" id="MobiDB-lite"/>
    </source>
</evidence>
<name>A0A914E3S7_9BILA</name>
<feature type="domain" description="CCHC-type" evidence="3">
    <location>
        <begin position="240"/>
        <end position="255"/>
    </location>
</feature>
<dbReference type="Proteomes" id="UP000887540">
    <property type="component" value="Unplaced"/>
</dbReference>